<keyword evidence="7" id="KW-1185">Reference proteome</keyword>
<dbReference type="InterPro" id="IPR036640">
    <property type="entry name" value="ABC1_TM_sf"/>
</dbReference>
<dbReference type="SUPFAM" id="SSF52540">
    <property type="entry name" value="P-loop containing nucleoside triphosphate hydrolases"/>
    <property type="match status" value="1"/>
</dbReference>
<comment type="caution">
    <text evidence="6">The sequence shown here is derived from an EMBL/GenBank/DDBJ whole genome shotgun (WGS) entry which is preliminary data.</text>
</comment>
<dbReference type="Pfam" id="PF00005">
    <property type="entry name" value="ABC_tran"/>
    <property type="match status" value="1"/>
</dbReference>
<evidence type="ECO:0000313" key="6">
    <source>
        <dbReference type="EMBL" id="KAI5406835.1"/>
    </source>
</evidence>
<dbReference type="InterPro" id="IPR003439">
    <property type="entry name" value="ABC_transporter-like_ATP-bd"/>
</dbReference>
<dbReference type="GO" id="GO:0016887">
    <property type="term" value="F:ATP hydrolysis activity"/>
    <property type="evidence" value="ECO:0007669"/>
    <property type="project" value="InterPro"/>
</dbReference>
<keyword evidence="3" id="KW-1133">Transmembrane helix</keyword>
<name>A0A9D5AIG7_PEA</name>
<dbReference type="InterPro" id="IPR017871">
    <property type="entry name" value="ABC_transporter-like_CS"/>
</dbReference>
<gene>
    <name evidence="6" type="ORF">KIW84_053196</name>
</gene>
<dbReference type="InterPro" id="IPR027417">
    <property type="entry name" value="P-loop_NTPase"/>
</dbReference>
<dbReference type="Gramene" id="Psat05G0319600-T1">
    <property type="protein sequence ID" value="KAI5406835.1"/>
    <property type="gene ID" value="KIW84_053196"/>
</dbReference>
<evidence type="ECO:0000256" key="3">
    <source>
        <dbReference type="ARBA" id="ARBA00022989"/>
    </source>
</evidence>
<dbReference type="Gene3D" id="1.20.1560.10">
    <property type="entry name" value="ABC transporter type 1, transmembrane domain"/>
    <property type="match status" value="1"/>
</dbReference>
<evidence type="ECO:0000256" key="2">
    <source>
        <dbReference type="ARBA" id="ARBA00022692"/>
    </source>
</evidence>
<dbReference type="Gene3D" id="3.40.50.300">
    <property type="entry name" value="P-loop containing nucleotide triphosphate hydrolases"/>
    <property type="match status" value="2"/>
</dbReference>
<keyword evidence="4" id="KW-0472">Membrane</keyword>
<dbReference type="PANTHER" id="PTHR24222:SF63">
    <property type="entry name" value="ATP BINDING CASSETTE SUBFAMILY B"/>
    <property type="match status" value="1"/>
</dbReference>
<dbReference type="PANTHER" id="PTHR24222">
    <property type="entry name" value="ABC TRANSPORTER B FAMILY"/>
    <property type="match status" value="1"/>
</dbReference>
<dbReference type="EMBL" id="JAMSHJ010000005">
    <property type="protein sequence ID" value="KAI5406835.1"/>
    <property type="molecule type" value="Genomic_DNA"/>
</dbReference>
<feature type="domain" description="ABC transporter" evidence="5">
    <location>
        <begin position="6"/>
        <end position="224"/>
    </location>
</feature>
<dbReference type="PROSITE" id="PS50893">
    <property type="entry name" value="ABC_TRANSPORTER_2"/>
    <property type="match status" value="1"/>
</dbReference>
<dbReference type="InterPro" id="IPR039421">
    <property type="entry name" value="Type_1_exporter"/>
</dbReference>
<sequence>MFETINRKPDLNAYDTTGQQLDDIGGDIELREVSFSYSPSLIERFHDPQAGQELVNGINVKEFKLKCIRQKIRFVSQESVLFTGSIKENIGHGKDGATKEENREAADFANASGFIDKFPQELATMIGERGMQLSGGQKQRIAIVRAILEDPRILLLDEATSALDPESEKIVQEALDKIMINNSYSPPLKYGNWLNLVLWPHSYDVRDDNKVHMRSSLRILMGGL</sequence>
<comment type="subcellular location">
    <subcellularLocation>
        <location evidence="1">Membrane</location>
        <topology evidence="1">Multi-pass membrane protein</topology>
    </subcellularLocation>
</comment>
<evidence type="ECO:0000313" key="7">
    <source>
        <dbReference type="Proteomes" id="UP001058974"/>
    </source>
</evidence>
<evidence type="ECO:0000256" key="1">
    <source>
        <dbReference type="ARBA" id="ARBA00004141"/>
    </source>
</evidence>
<evidence type="ECO:0000256" key="4">
    <source>
        <dbReference type="ARBA" id="ARBA00023136"/>
    </source>
</evidence>
<dbReference type="GO" id="GO:0042626">
    <property type="term" value="F:ATPase-coupled transmembrane transporter activity"/>
    <property type="evidence" value="ECO:0007669"/>
    <property type="project" value="TreeGrafter"/>
</dbReference>
<proteinExistence type="predicted"/>
<evidence type="ECO:0000259" key="5">
    <source>
        <dbReference type="PROSITE" id="PS50893"/>
    </source>
</evidence>
<dbReference type="GO" id="GO:0005886">
    <property type="term" value="C:plasma membrane"/>
    <property type="evidence" value="ECO:0007669"/>
    <property type="project" value="TreeGrafter"/>
</dbReference>
<dbReference type="PROSITE" id="PS00211">
    <property type="entry name" value="ABC_TRANSPORTER_1"/>
    <property type="match status" value="1"/>
</dbReference>
<reference evidence="6 7" key="1">
    <citation type="journal article" date="2022" name="Nat. Genet.">
        <title>Improved pea reference genome and pan-genome highlight genomic features and evolutionary characteristics.</title>
        <authorList>
            <person name="Yang T."/>
            <person name="Liu R."/>
            <person name="Luo Y."/>
            <person name="Hu S."/>
            <person name="Wang D."/>
            <person name="Wang C."/>
            <person name="Pandey M.K."/>
            <person name="Ge S."/>
            <person name="Xu Q."/>
            <person name="Li N."/>
            <person name="Li G."/>
            <person name="Huang Y."/>
            <person name="Saxena R.K."/>
            <person name="Ji Y."/>
            <person name="Li M."/>
            <person name="Yan X."/>
            <person name="He Y."/>
            <person name="Liu Y."/>
            <person name="Wang X."/>
            <person name="Xiang C."/>
            <person name="Varshney R.K."/>
            <person name="Ding H."/>
            <person name="Gao S."/>
            <person name="Zong X."/>
        </authorList>
    </citation>
    <scope>NUCLEOTIDE SEQUENCE [LARGE SCALE GENOMIC DNA]</scope>
    <source>
        <strain evidence="6 7">cv. Zhongwan 6</strain>
    </source>
</reference>
<dbReference type="AlphaFoldDB" id="A0A9D5AIG7"/>
<organism evidence="6 7">
    <name type="scientific">Pisum sativum</name>
    <name type="common">Garden pea</name>
    <name type="synonym">Lathyrus oleraceus</name>
    <dbReference type="NCBI Taxonomy" id="3888"/>
    <lineage>
        <taxon>Eukaryota</taxon>
        <taxon>Viridiplantae</taxon>
        <taxon>Streptophyta</taxon>
        <taxon>Embryophyta</taxon>
        <taxon>Tracheophyta</taxon>
        <taxon>Spermatophyta</taxon>
        <taxon>Magnoliopsida</taxon>
        <taxon>eudicotyledons</taxon>
        <taxon>Gunneridae</taxon>
        <taxon>Pentapetalae</taxon>
        <taxon>rosids</taxon>
        <taxon>fabids</taxon>
        <taxon>Fabales</taxon>
        <taxon>Fabaceae</taxon>
        <taxon>Papilionoideae</taxon>
        <taxon>50 kb inversion clade</taxon>
        <taxon>NPAAA clade</taxon>
        <taxon>Hologalegina</taxon>
        <taxon>IRL clade</taxon>
        <taxon>Fabeae</taxon>
        <taxon>Lathyrus</taxon>
    </lineage>
</organism>
<dbReference type="GO" id="GO:0005524">
    <property type="term" value="F:ATP binding"/>
    <property type="evidence" value="ECO:0007669"/>
    <property type="project" value="InterPro"/>
</dbReference>
<accession>A0A9D5AIG7</accession>
<protein>
    <recommendedName>
        <fullName evidence="5">ABC transporter domain-containing protein</fullName>
    </recommendedName>
</protein>
<keyword evidence="2" id="KW-0812">Transmembrane</keyword>
<dbReference type="Proteomes" id="UP001058974">
    <property type="component" value="Chromosome 5"/>
</dbReference>